<evidence type="ECO:0000256" key="5">
    <source>
        <dbReference type="ARBA" id="ARBA00023002"/>
    </source>
</evidence>
<dbReference type="InterPro" id="IPR006620">
    <property type="entry name" value="Pro_4_hyd_alph"/>
</dbReference>
<keyword evidence="3" id="KW-0479">Metal-binding</keyword>
<comment type="subcellular location">
    <subcellularLocation>
        <location evidence="2">Endoplasmic reticulum membrane</location>
        <topology evidence="2">Single-pass type II membrane protein</topology>
    </subcellularLocation>
</comment>
<dbReference type="GO" id="GO:0031418">
    <property type="term" value="F:L-ascorbic acid binding"/>
    <property type="evidence" value="ECO:0007669"/>
    <property type="project" value="InterPro"/>
</dbReference>
<dbReference type="OrthoDB" id="69177at2759"/>
<dbReference type="Gene3D" id="2.60.120.620">
    <property type="entry name" value="q2cbj1_9rhob like domain"/>
    <property type="match status" value="1"/>
</dbReference>
<dbReference type="GO" id="GO:0005789">
    <property type="term" value="C:endoplasmic reticulum membrane"/>
    <property type="evidence" value="ECO:0007669"/>
    <property type="project" value="UniProtKB-SubCell"/>
</dbReference>
<dbReference type="AlphaFoldDB" id="A0A830H4T3"/>
<comment type="cofactor">
    <cofactor evidence="1">
        <name>L-ascorbate</name>
        <dbReference type="ChEBI" id="CHEBI:38290"/>
    </cofactor>
</comment>
<accession>A0A830H4T3</accession>
<gene>
    <name evidence="9" type="ORF">PPROV_000001900</name>
</gene>
<protein>
    <recommendedName>
        <fullName evidence="8">Fe2OG dioxygenase domain-containing protein</fullName>
    </recommendedName>
</protein>
<dbReference type="PROSITE" id="PS51471">
    <property type="entry name" value="FE2OG_OXY"/>
    <property type="match status" value="1"/>
</dbReference>
<dbReference type="PANTHER" id="PTHR10869:SF236">
    <property type="entry name" value="PROLYL 4-HYDROXYLASE ALPHA SUBUNIT DOMAIN-CONTAINING PROTEIN"/>
    <property type="match status" value="1"/>
</dbReference>
<evidence type="ECO:0000256" key="1">
    <source>
        <dbReference type="ARBA" id="ARBA00001961"/>
    </source>
</evidence>
<evidence type="ECO:0000256" key="6">
    <source>
        <dbReference type="ARBA" id="ARBA00023004"/>
    </source>
</evidence>
<dbReference type="InterPro" id="IPR005123">
    <property type="entry name" value="Oxoglu/Fe-dep_dioxygenase_dom"/>
</dbReference>
<sequence length="225" mass="25207">MPKSWKTTAATTTHKLALKLRRKPNLKPQPQTGVQGITVIDDVLSRDEMSSVLTYLESKGTTWSQATSRGPRFGEAPRQHWRMSTDDAAIADALWLETGLQDAMRSVLPPVGSTKPSSLNTNIRVYKYNAKDLDHFGAHIDDHDDTARGRTEYTFLLYMSDGDLCGGETVFYTGSGRRTREVFRCVPQAGRVLIFRHGAHECLEHESAMVTRGTKIVLRSDVCYM</sequence>
<evidence type="ECO:0000256" key="2">
    <source>
        <dbReference type="ARBA" id="ARBA00004648"/>
    </source>
</evidence>
<dbReference type="GO" id="GO:0005506">
    <property type="term" value="F:iron ion binding"/>
    <property type="evidence" value="ECO:0007669"/>
    <property type="project" value="InterPro"/>
</dbReference>
<proteinExistence type="predicted"/>
<comment type="caution">
    <text evidence="9">The sequence shown here is derived from an EMBL/GenBank/DDBJ whole genome shotgun (WGS) entry which is preliminary data.</text>
</comment>
<evidence type="ECO:0000256" key="7">
    <source>
        <dbReference type="ARBA" id="ARBA00049169"/>
    </source>
</evidence>
<keyword evidence="5" id="KW-0560">Oxidoreductase</keyword>
<keyword evidence="4" id="KW-0223">Dioxygenase</keyword>
<reference evidence="9" key="1">
    <citation type="submission" date="2020-10" db="EMBL/GenBank/DDBJ databases">
        <title>Unveiling of a novel bifunctional photoreceptor, Dualchrome1, isolated from a cosmopolitan green alga.</title>
        <authorList>
            <person name="Suzuki S."/>
            <person name="Kawachi M."/>
        </authorList>
    </citation>
    <scope>NUCLEOTIDE SEQUENCE</scope>
    <source>
        <strain evidence="9">NIES 2893</strain>
    </source>
</reference>
<dbReference type="InterPro" id="IPR044862">
    <property type="entry name" value="Pro_4_hyd_alph_FE2OG_OXY"/>
</dbReference>
<dbReference type="SUPFAM" id="SSF51197">
    <property type="entry name" value="Clavaminate synthase-like"/>
    <property type="match status" value="1"/>
</dbReference>
<dbReference type="Proteomes" id="UP000660262">
    <property type="component" value="Unassembled WGS sequence"/>
</dbReference>
<keyword evidence="10" id="KW-1185">Reference proteome</keyword>
<evidence type="ECO:0000256" key="4">
    <source>
        <dbReference type="ARBA" id="ARBA00022964"/>
    </source>
</evidence>
<dbReference type="EMBL" id="BNJQ01000001">
    <property type="protein sequence ID" value="GHP01263.1"/>
    <property type="molecule type" value="Genomic_DNA"/>
</dbReference>
<dbReference type="GO" id="GO:0004656">
    <property type="term" value="F:procollagen-proline 4-dioxygenase activity"/>
    <property type="evidence" value="ECO:0007669"/>
    <property type="project" value="UniProtKB-EC"/>
</dbReference>
<evidence type="ECO:0000259" key="8">
    <source>
        <dbReference type="PROSITE" id="PS51471"/>
    </source>
</evidence>
<dbReference type="InterPro" id="IPR045054">
    <property type="entry name" value="P4HA-like"/>
</dbReference>
<evidence type="ECO:0000313" key="10">
    <source>
        <dbReference type="Proteomes" id="UP000660262"/>
    </source>
</evidence>
<name>A0A830H4T3_9CHLO</name>
<keyword evidence="6" id="KW-0408">Iron</keyword>
<dbReference type="SMART" id="SM00702">
    <property type="entry name" value="P4Hc"/>
    <property type="match status" value="1"/>
</dbReference>
<organism evidence="9 10">
    <name type="scientific">Pycnococcus provasolii</name>
    <dbReference type="NCBI Taxonomy" id="41880"/>
    <lineage>
        <taxon>Eukaryota</taxon>
        <taxon>Viridiplantae</taxon>
        <taxon>Chlorophyta</taxon>
        <taxon>Pseudoscourfieldiophyceae</taxon>
        <taxon>Pseudoscourfieldiales</taxon>
        <taxon>Pycnococcaceae</taxon>
        <taxon>Pycnococcus</taxon>
    </lineage>
</organism>
<evidence type="ECO:0000256" key="3">
    <source>
        <dbReference type="ARBA" id="ARBA00022723"/>
    </source>
</evidence>
<feature type="domain" description="Fe2OG dioxygenase" evidence="8">
    <location>
        <begin position="115"/>
        <end position="224"/>
    </location>
</feature>
<dbReference type="PANTHER" id="PTHR10869">
    <property type="entry name" value="PROLYL 4-HYDROXYLASE ALPHA SUBUNIT"/>
    <property type="match status" value="1"/>
</dbReference>
<comment type="catalytic activity">
    <reaction evidence="7">
        <text>L-prolyl-[collagen] + 2-oxoglutarate + O2 = trans-4-hydroxy-L-prolyl-[collagen] + succinate + CO2</text>
        <dbReference type="Rhea" id="RHEA:18945"/>
        <dbReference type="Rhea" id="RHEA-COMP:11676"/>
        <dbReference type="Rhea" id="RHEA-COMP:11680"/>
        <dbReference type="ChEBI" id="CHEBI:15379"/>
        <dbReference type="ChEBI" id="CHEBI:16526"/>
        <dbReference type="ChEBI" id="CHEBI:16810"/>
        <dbReference type="ChEBI" id="CHEBI:30031"/>
        <dbReference type="ChEBI" id="CHEBI:50342"/>
        <dbReference type="ChEBI" id="CHEBI:61965"/>
        <dbReference type="EC" id="1.14.11.2"/>
    </reaction>
</comment>
<dbReference type="Pfam" id="PF13640">
    <property type="entry name" value="2OG-FeII_Oxy_3"/>
    <property type="match status" value="1"/>
</dbReference>
<evidence type="ECO:0000313" key="9">
    <source>
        <dbReference type="EMBL" id="GHP01263.1"/>
    </source>
</evidence>